<dbReference type="EMBL" id="JBHRTO010000001">
    <property type="protein sequence ID" value="MFC3180553.1"/>
    <property type="molecule type" value="Genomic_DNA"/>
</dbReference>
<protein>
    <recommendedName>
        <fullName evidence="3">DUF1269 domain-containing protein</fullName>
    </recommendedName>
</protein>
<evidence type="ECO:0008006" key="3">
    <source>
        <dbReference type="Google" id="ProtNLM"/>
    </source>
</evidence>
<accession>A0ABV7J351</accession>
<reference evidence="2" key="1">
    <citation type="journal article" date="2019" name="Int. J. Syst. Evol. Microbiol.">
        <title>The Global Catalogue of Microorganisms (GCM) 10K type strain sequencing project: providing services to taxonomists for standard genome sequencing and annotation.</title>
        <authorList>
            <consortium name="The Broad Institute Genomics Platform"/>
            <consortium name="The Broad Institute Genome Sequencing Center for Infectious Disease"/>
            <person name="Wu L."/>
            <person name="Ma J."/>
        </authorList>
    </citation>
    <scope>NUCLEOTIDE SEQUENCE [LARGE SCALE GENOMIC DNA]</scope>
    <source>
        <strain evidence="2">KCTC 52039</strain>
    </source>
</reference>
<organism evidence="1 2">
    <name type="scientific">Cypionkella sinensis</name>
    <dbReference type="NCBI Taxonomy" id="1756043"/>
    <lineage>
        <taxon>Bacteria</taxon>
        <taxon>Pseudomonadati</taxon>
        <taxon>Pseudomonadota</taxon>
        <taxon>Alphaproteobacteria</taxon>
        <taxon>Rhodobacterales</taxon>
        <taxon>Paracoccaceae</taxon>
        <taxon>Cypionkella</taxon>
    </lineage>
</organism>
<comment type="caution">
    <text evidence="1">The sequence shown here is derived from an EMBL/GenBank/DDBJ whole genome shotgun (WGS) entry which is preliminary data.</text>
</comment>
<name>A0ABV7J351_9RHOB</name>
<evidence type="ECO:0000313" key="2">
    <source>
        <dbReference type="Proteomes" id="UP001595547"/>
    </source>
</evidence>
<keyword evidence="2" id="KW-1185">Reference proteome</keyword>
<evidence type="ECO:0000313" key="1">
    <source>
        <dbReference type="EMBL" id="MFC3180553.1"/>
    </source>
</evidence>
<dbReference type="Proteomes" id="UP001595547">
    <property type="component" value="Unassembled WGS sequence"/>
</dbReference>
<dbReference type="RefSeq" id="WP_380072178.1">
    <property type="nucleotide sequence ID" value="NZ_JBHRTO010000001.1"/>
</dbReference>
<proteinExistence type="predicted"/>
<sequence length="174" mass="18523">MNTYIAVIFSSGDKAHAGLRKLWQLDDEGALTVHGAAVVRRDDMGHIRVADRNSDLGTRTAIGVGIGALMGVFAGPPGLVVGALAGAAIGATADAVTETRRELAANEGFFTLKHGQSAVVAEVSETWASTLDEAMRPLGGTIYRRLNTAGTDAAFGPNYYNSYLYPYYYEPMYD</sequence>
<gene>
    <name evidence="1" type="ORF">ACFOGH_06105</name>
</gene>